<proteinExistence type="predicted"/>
<feature type="region of interest" description="Disordered" evidence="1">
    <location>
        <begin position="268"/>
        <end position="287"/>
    </location>
</feature>
<gene>
    <name evidence="2" type="ORF">QR46_2428</name>
</gene>
<evidence type="ECO:0000256" key="1">
    <source>
        <dbReference type="SAM" id="MobiDB-lite"/>
    </source>
</evidence>
<dbReference type="OrthoDB" id="10259054at2759"/>
<dbReference type="Proteomes" id="UP000070089">
    <property type="component" value="Unassembled WGS sequence"/>
</dbReference>
<feature type="compositionally biased region" description="Polar residues" evidence="1">
    <location>
        <begin position="276"/>
        <end position="287"/>
    </location>
</feature>
<evidence type="ECO:0000313" key="3">
    <source>
        <dbReference type="Proteomes" id="UP000070089"/>
    </source>
</evidence>
<feature type="region of interest" description="Disordered" evidence="1">
    <location>
        <begin position="324"/>
        <end position="343"/>
    </location>
</feature>
<feature type="compositionally biased region" description="Low complexity" evidence="1">
    <location>
        <begin position="100"/>
        <end position="113"/>
    </location>
</feature>
<organism evidence="2 3">
    <name type="scientific">Giardia duodenalis assemblage B</name>
    <dbReference type="NCBI Taxonomy" id="1394984"/>
    <lineage>
        <taxon>Eukaryota</taxon>
        <taxon>Metamonada</taxon>
        <taxon>Diplomonadida</taxon>
        <taxon>Hexamitidae</taxon>
        <taxon>Giardiinae</taxon>
        <taxon>Giardia</taxon>
    </lineage>
</organism>
<feature type="compositionally biased region" description="Polar residues" evidence="1">
    <location>
        <begin position="128"/>
        <end position="157"/>
    </location>
</feature>
<dbReference type="EMBL" id="JXTI01000064">
    <property type="protein sequence ID" value="KWX13556.1"/>
    <property type="molecule type" value="Genomic_DNA"/>
</dbReference>
<evidence type="ECO:0000313" key="2">
    <source>
        <dbReference type="EMBL" id="KWX13556.1"/>
    </source>
</evidence>
<feature type="compositionally biased region" description="Low complexity" evidence="1">
    <location>
        <begin position="171"/>
        <end position="185"/>
    </location>
</feature>
<sequence>MPPKNSLKLEQERTRKLKEEVEQMEKMTLQFTSGGSSTTSVQSITFAGLGTAAAPGPAAQKSGQAKARTGSGKAAQPGSAPRPPQARIPVPPHASHGPMASAKLTSSSTSATLVKPNAIKSPLPAISSRPSSGIAATSRHQVVQSSKQLISKSQGPITNAGAGGTRSRKGSAANSQSNSRKSSISGPEETRHIVSEASDKQNAAHVSERKPSAHVLKRTSQSTNPQSVFEFLMREGENFTLGKDIFLRGDVPISTACDMAIGDDLQLEPDACDSFPPSSTENPRGNDTLLSYQAKESEVADALAIPSEENSPKQQRVRFEVAEVATKERSQNSETGEACGTANESEAPVPYFAQIEKAMVLKTLTELSRTQESPEERHARLLEVALHETPAPIEGIDDDLNAELTISPEDIMAELATLVN</sequence>
<dbReference type="VEuPathDB" id="GiardiaDB:QR46_2428"/>
<accession>A0A132NU07</accession>
<feature type="compositionally biased region" description="Low complexity" evidence="1">
    <location>
        <begin position="51"/>
        <end position="65"/>
    </location>
</feature>
<reference evidence="2 3" key="1">
    <citation type="journal article" date="2015" name="Mol. Biochem. Parasitol.">
        <title>Identification of polymorphic genes for use in assemblage B genotyping assays through comparative genomics of multiple assemblage B Giardia duodenalis isolates.</title>
        <authorList>
            <person name="Wielinga C."/>
            <person name="Thompson R.C."/>
            <person name="Monis P."/>
            <person name="Ryan U."/>
        </authorList>
    </citation>
    <scope>NUCLEOTIDE SEQUENCE [LARGE SCALE GENOMIC DNA]</scope>
    <source>
        <strain evidence="2 3">BAH15c1</strain>
    </source>
</reference>
<feature type="compositionally biased region" description="Basic and acidic residues" evidence="1">
    <location>
        <begin position="188"/>
        <end position="199"/>
    </location>
</feature>
<comment type="caution">
    <text evidence="2">The sequence shown here is derived from an EMBL/GenBank/DDBJ whole genome shotgun (WGS) entry which is preliminary data.</text>
</comment>
<dbReference type="AlphaFoldDB" id="A0A132NU07"/>
<feature type="region of interest" description="Disordered" evidence="1">
    <location>
        <begin position="51"/>
        <end position="221"/>
    </location>
</feature>
<name>A0A132NU07_GIAIN</name>
<protein>
    <submittedName>
        <fullName evidence="2">Uncharacterized protein</fullName>
    </submittedName>
</protein>
<feature type="compositionally biased region" description="Pro residues" evidence="1">
    <location>
        <begin position="80"/>
        <end position="92"/>
    </location>
</feature>